<sequence length="104" mass="11561">MFAIIESGGKQCQVSANDTIVVEKISSKEGENVKFDKVLAIENNSGISIGTPCIEGAYVEAEVIKQVRNKKVIIFKKRRRQNSKRTRGHRQEMTVVRITGIVSA</sequence>
<evidence type="ECO:0000256" key="4">
    <source>
        <dbReference type="HAMAP-Rule" id="MF_01363"/>
    </source>
</evidence>
<evidence type="ECO:0000313" key="6">
    <source>
        <dbReference type="EMBL" id="PTL86895.1"/>
    </source>
</evidence>
<comment type="similarity">
    <text evidence="1 4 5">Belongs to the bacterial ribosomal protein bL21 family.</text>
</comment>
<evidence type="ECO:0000256" key="5">
    <source>
        <dbReference type="RuleBase" id="RU000562"/>
    </source>
</evidence>
<dbReference type="EMBL" id="PSQJ01000001">
    <property type="protein sequence ID" value="PTL86895.1"/>
    <property type="molecule type" value="Genomic_DNA"/>
</dbReference>
<keyword evidence="4 5" id="KW-0699">rRNA-binding</keyword>
<dbReference type="InterPro" id="IPR001787">
    <property type="entry name" value="Ribosomal_bL21"/>
</dbReference>
<comment type="caution">
    <text evidence="6">The sequence shown here is derived from an EMBL/GenBank/DDBJ whole genome shotgun (WGS) entry which is preliminary data.</text>
</comment>
<reference evidence="7" key="1">
    <citation type="submission" date="2018-02" db="EMBL/GenBank/DDBJ databases">
        <title>Genome sequence of Candidatus Liberibacter europaeus.</title>
        <authorList>
            <person name="Frampton R.A."/>
            <person name="Thompson S.M."/>
            <person name="David C."/>
            <person name="Addison S.M."/>
            <person name="Smith G.R."/>
        </authorList>
    </citation>
    <scope>NUCLEOTIDE SEQUENCE [LARGE SCALE GENOMIC DNA]</scope>
</reference>
<dbReference type="SUPFAM" id="SSF141091">
    <property type="entry name" value="L21p-like"/>
    <property type="match status" value="1"/>
</dbReference>
<proteinExistence type="inferred from homology"/>
<dbReference type="InterPro" id="IPR036164">
    <property type="entry name" value="bL21-like_sf"/>
</dbReference>
<dbReference type="GO" id="GO:0019843">
    <property type="term" value="F:rRNA binding"/>
    <property type="evidence" value="ECO:0007669"/>
    <property type="project" value="UniProtKB-UniRule"/>
</dbReference>
<accession>A0A2T4VYQ0</accession>
<keyword evidence="3 4" id="KW-0687">Ribonucleoprotein</keyword>
<dbReference type="PANTHER" id="PTHR21349:SF0">
    <property type="entry name" value="LARGE RIBOSOMAL SUBUNIT PROTEIN BL21M"/>
    <property type="match status" value="1"/>
</dbReference>
<evidence type="ECO:0000256" key="3">
    <source>
        <dbReference type="ARBA" id="ARBA00023274"/>
    </source>
</evidence>
<dbReference type="GO" id="GO:1990904">
    <property type="term" value="C:ribonucleoprotein complex"/>
    <property type="evidence" value="ECO:0007669"/>
    <property type="project" value="UniProtKB-KW"/>
</dbReference>
<evidence type="ECO:0000256" key="1">
    <source>
        <dbReference type="ARBA" id="ARBA00008563"/>
    </source>
</evidence>
<dbReference type="HAMAP" id="MF_01363">
    <property type="entry name" value="Ribosomal_bL21"/>
    <property type="match status" value="1"/>
</dbReference>
<comment type="subunit">
    <text evidence="4">Part of the 50S ribosomal subunit. Contacts protein L20.</text>
</comment>
<gene>
    <name evidence="4 6" type="primary">rplU</name>
    <name evidence="6" type="ORF">C4617_00245</name>
</gene>
<dbReference type="Pfam" id="PF00829">
    <property type="entry name" value="Ribosomal_L21p"/>
    <property type="match status" value="1"/>
</dbReference>
<dbReference type="Proteomes" id="UP000240811">
    <property type="component" value="Unassembled WGS sequence"/>
</dbReference>
<dbReference type="GO" id="GO:0006412">
    <property type="term" value="P:translation"/>
    <property type="evidence" value="ECO:0007669"/>
    <property type="project" value="UniProtKB-UniRule"/>
</dbReference>
<dbReference type="GO" id="GO:0005840">
    <property type="term" value="C:ribosome"/>
    <property type="evidence" value="ECO:0007669"/>
    <property type="project" value="UniProtKB-KW"/>
</dbReference>
<dbReference type="NCBIfam" id="TIGR00061">
    <property type="entry name" value="L21"/>
    <property type="match status" value="1"/>
</dbReference>
<organism evidence="6 7">
    <name type="scientific">Candidatus Liberibacter europaeus</name>
    <dbReference type="NCBI Taxonomy" id="744859"/>
    <lineage>
        <taxon>Bacteria</taxon>
        <taxon>Pseudomonadati</taxon>
        <taxon>Pseudomonadota</taxon>
        <taxon>Alphaproteobacteria</taxon>
        <taxon>Hyphomicrobiales</taxon>
        <taxon>Rhizobiaceae</taxon>
        <taxon>Liberibacter</taxon>
    </lineage>
</organism>
<dbReference type="GO" id="GO:0005737">
    <property type="term" value="C:cytoplasm"/>
    <property type="evidence" value="ECO:0007669"/>
    <property type="project" value="UniProtKB-ARBA"/>
</dbReference>
<protein>
    <recommendedName>
        <fullName evidence="4">Large ribosomal subunit protein bL21</fullName>
    </recommendedName>
</protein>
<evidence type="ECO:0000313" key="7">
    <source>
        <dbReference type="Proteomes" id="UP000240811"/>
    </source>
</evidence>
<name>A0A2T4VYQ0_9HYPH</name>
<keyword evidence="4 5" id="KW-0694">RNA-binding</keyword>
<evidence type="ECO:0000256" key="2">
    <source>
        <dbReference type="ARBA" id="ARBA00022980"/>
    </source>
</evidence>
<dbReference type="PANTHER" id="PTHR21349">
    <property type="entry name" value="50S RIBOSOMAL PROTEIN L21"/>
    <property type="match status" value="1"/>
</dbReference>
<dbReference type="GO" id="GO:0003735">
    <property type="term" value="F:structural constituent of ribosome"/>
    <property type="evidence" value="ECO:0007669"/>
    <property type="project" value="InterPro"/>
</dbReference>
<dbReference type="AlphaFoldDB" id="A0A2T4VYQ0"/>
<dbReference type="InterPro" id="IPR028909">
    <property type="entry name" value="bL21-like"/>
</dbReference>
<comment type="function">
    <text evidence="4 5">This protein binds to 23S rRNA in the presence of protein L20.</text>
</comment>
<keyword evidence="2 4" id="KW-0689">Ribosomal protein</keyword>